<proteinExistence type="predicted"/>
<protein>
    <submittedName>
        <fullName evidence="2">Uncharacterized protein</fullName>
    </submittedName>
</protein>
<dbReference type="Proteomes" id="UP000887566">
    <property type="component" value="Unplaced"/>
</dbReference>
<organism evidence="1 2">
    <name type="scientific">Plectus sambesii</name>
    <dbReference type="NCBI Taxonomy" id="2011161"/>
    <lineage>
        <taxon>Eukaryota</taxon>
        <taxon>Metazoa</taxon>
        <taxon>Ecdysozoa</taxon>
        <taxon>Nematoda</taxon>
        <taxon>Chromadorea</taxon>
        <taxon>Plectida</taxon>
        <taxon>Plectina</taxon>
        <taxon>Plectoidea</taxon>
        <taxon>Plectidae</taxon>
        <taxon>Plectus</taxon>
    </lineage>
</organism>
<dbReference type="WBParaSite" id="PSAMB.scaffold7876size6962.g30658.t1">
    <property type="protein sequence ID" value="PSAMB.scaffold7876size6962.g30658.t1"/>
    <property type="gene ID" value="PSAMB.scaffold7876size6962.g30658"/>
</dbReference>
<accession>A0A914XFG5</accession>
<reference evidence="2" key="1">
    <citation type="submission" date="2022-11" db="UniProtKB">
        <authorList>
            <consortium name="WormBaseParasite"/>
        </authorList>
    </citation>
    <scope>IDENTIFICATION</scope>
</reference>
<evidence type="ECO:0000313" key="1">
    <source>
        <dbReference type="Proteomes" id="UP000887566"/>
    </source>
</evidence>
<evidence type="ECO:0000313" key="2">
    <source>
        <dbReference type="WBParaSite" id="PSAMB.scaffold7876size6962.g30658.t1"/>
    </source>
</evidence>
<dbReference type="AlphaFoldDB" id="A0A914XFG5"/>
<sequence>MAVDGAKCGGSMYSTTKKNGDKVYPIFRYQKCKSTKSICACTAAINPSHVASCSQIDGRGTWFSSINQLSRNSSRLQVNIILMLLWGWARLFIIKQMRKLFGGIIGTANDHLLTD</sequence>
<keyword evidence="1" id="KW-1185">Reference proteome</keyword>
<name>A0A914XFG5_9BILA</name>